<dbReference type="GO" id="GO:0005615">
    <property type="term" value="C:extracellular space"/>
    <property type="evidence" value="ECO:0007669"/>
    <property type="project" value="TreeGrafter"/>
</dbReference>
<dbReference type="PANTHER" id="PTHR33589">
    <property type="entry name" value="OS11G0524900 PROTEIN"/>
    <property type="match status" value="1"/>
</dbReference>
<protein>
    <recommendedName>
        <fullName evidence="3">Jacalin-type lectin domain-containing protein</fullName>
    </recommendedName>
</protein>
<dbReference type="SUPFAM" id="SSF51101">
    <property type="entry name" value="Mannose-binding lectins"/>
    <property type="match status" value="1"/>
</dbReference>
<dbReference type="Gene3D" id="2.100.10.30">
    <property type="entry name" value="Jacalin-like lectin domain"/>
    <property type="match status" value="1"/>
</dbReference>
<sequence>MCRTFKPQHGHSGSLWPCPLVLARVTWTPGSARSLGTREPETMLLWLTLTILWSTTCWADQMYGNGGGTYFSSSIDNKNDISGIRVSIGPIGTIKSIQLRFGSAWSEIYGVSGGRAQEFILQPDEYIIGLVGSHRVYLRYLVVYTNLGRQAIFGQNSGRSFIVYPDVSGKVLTGLFGQSQLLGITGIGFKWDYPLAEPETTPPSTTQNIETTP</sequence>
<evidence type="ECO:0000313" key="4">
    <source>
        <dbReference type="EMBL" id="KAF6356438.1"/>
    </source>
</evidence>
<evidence type="ECO:0000259" key="3">
    <source>
        <dbReference type="PROSITE" id="PS51752"/>
    </source>
</evidence>
<dbReference type="InterPro" id="IPR052321">
    <property type="entry name" value="PolyBind_ProtTraffic"/>
</dbReference>
<gene>
    <name evidence="4" type="ORF">mMyoMyo1_020846</name>
</gene>
<dbReference type="EMBL" id="JABWUV010000005">
    <property type="protein sequence ID" value="KAF6356438.1"/>
    <property type="molecule type" value="Genomic_DNA"/>
</dbReference>
<evidence type="ECO:0000256" key="1">
    <source>
        <dbReference type="ARBA" id="ARBA00022729"/>
    </source>
</evidence>
<accession>A0A7J7Y3R0</accession>
<dbReference type="PROSITE" id="PS51752">
    <property type="entry name" value="JACALIN_LECTIN"/>
    <property type="match status" value="1"/>
</dbReference>
<proteinExistence type="predicted"/>
<dbReference type="PANTHER" id="PTHR33589:SF1">
    <property type="entry name" value="ZYMOGEN GRANULE PROTEIN 16 HOMOLOG B"/>
    <property type="match status" value="1"/>
</dbReference>
<keyword evidence="5" id="KW-1185">Reference proteome</keyword>
<dbReference type="Proteomes" id="UP000527355">
    <property type="component" value="Unassembled WGS sequence"/>
</dbReference>
<dbReference type="GO" id="GO:0030246">
    <property type="term" value="F:carbohydrate binding"/>
    <property type="evidence" value="ECO:0007669"/>
    <property type="project" value="UniProtKB-KW"/>
</dbReference>
<dbReference type="InterPro" id="IPR001229">
    <property type="entry name" value="Jacalin-like_lectin_dom"/>
</dbReference>
<feature type="domain" description="Jacalin-type lectin" evidence="3">
    <location>
        <begin position="57"/>
        <end position="193"/>
    </location>
</feature>
<keyword evidence="1" id="KW-0732">Signal</keyword>
<dbReference type="Pfam" id="PF01419">
    <property type="entry name" value="Jacalin"/>
    <property type="match status" value="1"/>
</dbReference>
<dbReference type="InterPro" id="IPR036404">
    <property type="entry name" value="Jacalin-like_lectin_dom_sf"/>
</dbReference>
<comment type="caution">
    <text evidence="4">The sequence shown here is derived from an EMBL/GenBank/DDBJ whole genome shotgun (WGS) entry which is preliminary data.</text>
</comment>
<reference evidence="4 5" key="1">
    <citation type="journal article" date="2020" name="Nature">
        <title>Six reference-quality genomes reveal evolution of bat adaptations.</title>
        <authorList>
            <person name="Jebb D."/>
            <person name="Huang Z."/>
            <person name="Pippel M."/>
            <person name="Hughes G.M."/>
            <person name="Lavrichenko K."/>
            <person name="Devanna P."/>
            <person name="Winkler S."/>
            <person name="Jermiin L.S."/>
            <person name="Skirmuntt E.C."/>
            <person name="Katzourakis A."/>
            <person name="Burkitt-Gray L."/>
            <person name="Ray D.A."/>
            <person name="Sullivan K.A.M."/>
            <person name="Roscito J.G."/>
            <person name="Kirilenko B.M."/>
            <person name="Davalos L.M."/>
            <person name="Corthals A.P."/>
            <person name="Power M.L."/>
            <person name="Jones G."/>
            <person name="Ransome R.D."/>
            <person name="Dechmann D.K.N."/>
            <person name="Locatelli A.G."/>
            <person name="Puechmaille S.J."/>
            <person name="Fedrigo O."/>
            <person name="Jarvis E.D."/>
            <person name="Hiller M."/>
            <person name="Vernes S.C."/>
            <person name="Myers E.W."/>
            <person name="Teeling E.C."/>
        </authorList>
    </citation>
    <scope>NUCLEOTIDE SEQUENCE [LARGE SCALE GENOMIC DNA]</scope>
    <source>
        <strain evidence="4">MMyoMyo1</strain>
        <tissue evidence="4">Flight muscle</tissue>
    </source>
</reference>
<dbReference type="SMART" id="SM00915">
    <property type="entry name" value="Jacalin"/>
    <property type="match status" value="1"/>
</dbReference>
<dbReference type="CDD" id="cd09611">
    <property type="entry name" value="Jacalin_ZG16_like"/>
    <property type="match status" value="1"/>
</dbReference>
<evidence type="ECO:0000313" key="5">
    <source>
        <dbReference type="Proteomes" id="UP000527355"/>
    </source>
</evidence>
<dbReference type="VEuPathDB" id="HostDB:LOC118656861"/>
<keyword evidence="2" id="KW-0430">Lectin</keyword>
<evidence type="ECO:0000256" key="2">
    <source>
        <dbReference type="ARBA" id="ARBA00022734"/>
    </source>
</evidence>
<name>A0A7J7Y3R0_MYOMY</name>
<dbReference type="AlphaFoldDB" id="A0A7J7Y3R0"/>
<organism evidence="4 5">
    <name type="scientific">Myotis myotis</name>
    <name type="common">Greater mouse-eared bat</name>
    <name type="synonym">Vespertilio myotis</name>
    <dbReference type="NCBI Taxonomy" id="51298"/>
    <lineage>
        <taxon>Eukaryota</taxon>
        <taxon>Metazoa</taxon>
        <taxon>Chordata</taxon>
        <taxon>Craniata</taxon>
        <taxon>Vertebrata</taxon>
        <taxon>Euteleostomi</taxon>
        <taxon>Mammalia</taxon>
        <taxon>Eutheria</taxon>
        <taxon>Laurasiatheria</taxon>
        <taxon>Chiroptera</taxon>
        <taxon>Yangochiroptera</taxon>
        <taxon>Vespertilionidae</taxon>
        <taxon>Myotis</taxon>
    </lineage>
</organism>